<dbReference type="VEuPathDB" id="FungiDB:MYCFIDRAFT_183225"/>
<dbReference type="GeneID" id="19334665"/>
<dbReference type="EMBL" id="KB446560">
    <property type="protein sequence ID" value="EME81058.1"/>
    <property type="molecule type" value="Genomic_DNA"/>
</dbReference>
<organism evidence="1 2">
    <name type="scientific">Pseudocercospora fijiensis (strain CIRAD86)</name>
    <name type="common">Black leaf streak disease fungus</name>
    <name type="synonym">Mycosphaerella fijiensis</name>
    <dbReference type="NCBI Taxonomy" id="383855"/>
    <lineage>
        <taxon>Eukaryota</taxon>
        <taxon>Fungi</taxon>
        <taxon>Dikarya</taxon>
        <taxon>Ascomycota</taxon>
        <taxon>Pezizomycotina</taxon>
        <taxon>Dothideomycetes</taxon>
        <taxon>Dothideomycetidae</taxon>
        <taxon>Mycosphaerellales</taxon>
        <taxon>Mycosphaerellaceae</taxon>
        <taxon>Pseudocercospora</taxon>
    </lineage>
</organism>
<reference evidence="1 2" key="1">
    <citation type="journal article" date="2012" name="PLoS Pathog.">
        <title>Diverse lifestyles and strategies of plant pathogenesis encoded in the genomes of eighteen Dothideomycetes fungi.</title>
        <authorList>
            <person name="Ohm R.A."/>
            <person name="Feau N."/>
            <person name="Henrissat B."/>
            <person name="Schoch C.L."/>
            <person name="Horwitz B.A."/>
            <person name="Barry K.W."/>
            <person name="Condon B.J."/>
            <person name="Copeland A.C."/>
            <person name="Dhillon B."/>
            <person name="Glaser F."/>
            <person name="Hesse C.N."/>
            <person name="Kosti I."/>
            <person name="LaButti K."/>
            <person name="Lindquist E.A."/>
            <person name="Lucas S."/>
            <person name="Salamov A.A."/>
            <person name="Bradshaw R.E."/>
            <person name="Ciuffetti L."/>
            <person name="Hamelin R.C."/>
            <person name="Kema G.H.J."/>
            <person name="Lawrence C."/>
            <person name="Scott J.A."/>
            <person name="Spatafora J.W."/>
            <person name="Turgeon B.G."/>
            <person name="de Wit P.J.G.M."/>
            <person name="Zhong S."/>
            <person name="Goodwin S.B."/>
            <person name="Grigoriev I.V."/>
        </authorList>
    </citation>
    <scope>NUCLEOTIDE SEQUENCE [LARGE SCALE GENOMIC DNA]</scope>
    <source>
        <strain evidence="1 2">CIRAD86</strain>
    </source>
</reference>
<evidence type="ECO:0000313" key="1">
    <source>
        <dbReference type="EMBL" id="EME81058.1"/>
    </source>
</evidence>
<dbReference type="Proteomes" id="UP000016932">
    <property type="component" value="Unassembled WGS sequence"/>
</dbReference>
<dbReference type="AlphaFoldDB" id="M3AV71"/>
<protein>
    <submittedName>
        <fullName evidence="1">Uncharacterized protein</fullName>
    </submittedName>
</protein>
<name>M3AV71_PSEFD</name>
<gene>
    <name evidence="1" type="ORF">MYCFIDRAFT_183225</name>
</gene>
<dbReference type="RefSeq" id="XP_007928360.1">
    <property type="nucleotide sequence ID" value="XM_007930169.1"/>
</dbReference>
<proteinExistence type="predicted"/>
<dbReference type="KEGG" id="pfj:MYCFIDRAFT_183225"/>
<dbReference type="OrthoDB" id="1666796at2759"/>
<evidence type="ECO:0000313" key="2">
    <source>
        <dbReference type="Proteomes" id="UP000016932"/>
    </source>
</evidence>
<accession>M3AV71</accession>
<keyword evidence="2" id="KW-1185">Reference proteome</keyword>
<sequence>MPVSSFCGNRSAFLSFGKEMRRHIELIRVVEDRAIYLKCLASVLHFGPGNASLLKAFL</sequence>
<dbReference type="HOGENOM" id="CLU_2980128_0_0_1"/>